<keyword evidence="2" id="KW-1185">Reference proteome</keyword>
<gene>
    <name evidence="1" type="ORF">Tpal_2266</name>
</gene>
<proteinExistence type="predicted"/>
<accession>A0A143YUD2</accession>
<dbReference type="EMBL" id="FJNE01000007">
    <property type="protein sequence ID" value="CZQ98431.1"/>
    <property type="molecule type" value="Genomic_DNA"/>
</dbReference>
<evidence type="ECO:0000313" key="2">
    <source>
        <dbReference type="Proteomes" id="UP000242754"/>
    </source>
</evidence>
<dbReference type="AlphaFoldDB" id="A0A143YUD2"/>
<evidence type="ECO:0000313" key="1">
    <source>
        <dbReference type="EMBL" id="CZQ98431.1"/>
    </source>
</evidence>
<name>A0A143YUD2_9LACT</name>
<organism evidence="1 2">
    <name type="scientific">Trichococcus palustris</name>
    <dbReference type="NCBI Taxonomy" id="140314"/>
    <lineage>
        <taxon>Bacteria</taxon>
        <taxon>Bacillati</taxon>
        <taxon>Bacillota</taxon>
        <taxon>Bacilli</taxon>
        <taxon>Lactobacillales</taxon>
        <taxon>Carnobacteriaceae</taxon>
        <taxon>Trichococcus</taxon>
    </lineage>
</organism>
<dbReference type="STRING" id="140314.SAMN04488076_11053"/>
<sequence>MGLFRKSAEIYNASNGDVIDLGGIKNPMFAGGIQDANTVTVKMKKYLNYHSARKVRRHV</sequence>
<protein>
    <submittedName>
        <fullName evidence="1">Uncharacterized protein</fullName>
    </submittedName>
</protein>
<dbReference type="Proteomes" id="UP000242754">
    <property type="component" value="Unassembled WGS sequence"/>
</dbReference>
<reference evidence="1 2" key="1">
    <citation type="submission" date="2016-02" db="EMBL/GenBank/DDBJ databases">
        <authorList>
            <person name="Wen L."/>
            <person name="He K."/>
            <person name="Yang H."/>
        </authorList>
    </citation>
    <scope>NUCLEOTIDE SEQUENCE [LARGE SCALE GENOMIC DNA]</scope>
    <source>
        <strain evidence="1">Trichococcus palustris</strain>
    </source>
</reference>